<accession>A0A2R4XHF1</accession>
<feature type="domain" description="Enoyl-CoA hydratase/isomerase" evidence="4">
    <location>
        <begin position="26"/>
        <end position="366"/>
    </location>
</feature>
<dbReference type="EMBL" id="CP028901">
    <property type="protein sequence ID" value="AWB33236.1"/>
    <property type="molecule type" value="Genomic_DNA"/>
</dbReference>
<organism evidence="5 6">
    <name type="scientific">Orrella marina</name>
    <dbReference type="NCBI Taxonomy" id="2163011"/>
    <lineage>
        <taxon>Bacteria</taxon>
        <taxon>Pseudomonadati</taxon>
        <taxon>Pseudomonadota</taxon>
        <taxon>Betaproteobacteria</taxon>
        <taxon>Burkholderiales</taxon>
        <taxon>Alcaligenaceae</taxon>
        <taxon>Orrella</taxon>
    </lineage>
</organism>
<sequence length="382" mass="41697">MNDHVADQVDDSLLVETLSCADGSLIGVATLNRPQTLNGLSLDMTRLLDKALKDWAERDDVVAVIFKGAGEKAFCAGGDLHGLYHEMIEHKGQPASANQYACDFFSEEYALDYLIHTYSKPIICWGDGIVMGGGMGLMAGASHRIVTDTSRLAMPEINIGLFPDVGGSWLLSRCPGQTGLFLALTGALIGASDAIYTSMADHAVARDQWEGLVASLKAAPWKRDERDFQGVTDVIHALPRLELQPGPLQKNRELIDRACQGYDLEQIAANLVELGTHEDPWLTKASQTYQKGCPATARLSWLLLRQARHLSLAEIFRIEYGVAIECAARGNFQEGIRAVLIDKDRNPKWQPATLAETAGDWAKPYFSLSIDDPAHPLAGLGR</sequence>
<gene>
    <name evidence="5" type="ORF">DBV39_05400</name>
</gene>
<dbReference type="InterPro" id="IPR045004">
    <property type="entry name" value="ECH_dom"/>
</dbReference>
<dbReference type="OrthoDB" id="9790967at2"/>
<dbReference type="GO" id="GO:0006574">
    <property type="term" value="P:L-valine catabolic process"/>
    <property type="evidence" value="ECO:0007669"/>
    <property type="project" value="TreeGrafter"/>
</dbReference>
<protein>
    <recommendedName>
        <fullName evidence="2">3-hydroxyisobutyryl-CoA hydrolase</fullName>
        <ecNumber evidence="2">3.1.2.4</ecNumber>
    </recommendedName>
</protein>
<dbReference type="GO" id="GO:0003860">
    <property type="term" value="F:3-hydroxyisobutyryl-CoA hydrolase activity"/>
    <property type="evidence" value="ECO:0007669"/>
    <property type="project" value="UniProtKB-EC"/>
</dbReference>
<dbReference type="InterPro" id="IPR029045">
    <property type="entry name" value="ClpP/crotonase-like_dom_sf"/>
</dbReference>
<dbReference type="Proteomes" id="UP000244571">
    <property type="component" value="Chromosome"/>
</dbReference>
<reference evidence="5 6" key="1">
    <citation type="submission" date="2018-04" db="EMBL/GenBank/DDBJ databases">
        <title>Bordetella sp. HZ20 isolated from seawater.</title>
        <authorList>
            <person name="Sun C."/>
        </authorList>
    </citation>
    <scope>NUCLEOTIDE SEQUENCE [LARGE SCALE GENOMIC DNA]</scope>
    <source>
        <strain evidence="5 6">HZ20</strain>
    </source>
</reference>
<dbReference type="PANTHER" id="PTHR43176:SF3">
    <property type="entry name" value="3-HYDROXYISOBUTYRYL-COA HYDROLASE, MITOCHONDRIAL"/>
    <property type="match status" value="1"/>
</dbReference>
<keyword evidence="3" id="KW-0378">Hydrolase</keyword>
<name>A0A2R4XHF1_9BURK</name>
<evidence type="ECO:0000256" key="1">
    <source>
        <dbReference type="ARBA" id="ARBA00001709"/>
    </source>
</evidence>
<dbReference type="PANTHER" id="PTHR43176">
    <property type="entry name" value="3-HYDROXYISOBUTYRYL-COA HYDROLASE-RELATED"/>
    <property type="match status" value="1"/>
</dbReference>
<evidence type="ECO:0000313" key="6">
    <source>
        <dbReference type="Proteomes" id="UP000244571"/>
    </source>
</evidence>
<dbReference type="CDD" id="cd06558">
    <property type="entry name" value="crotonase-like"/>
    <property type="match status" value="1"/>
</dbReference>
<evidence type="ECO:0000256" key="3">
    <source>
        <dbReference type="ARBA" id="ARBA00022801"/>
    </source>
</evidence>
<evidence type="ECO:0000313" key="5">
    <source>
        <dbReference type="EMBL" id="AWB33236.1"/>
    </source>
</evidence>
<dbReference type="SUPFAM" id="SSF52096">
    <property type="entry name" value="ClpP/crotonase"/>
    <property type="match status" value="1"/>
</dbReference>
<dbReference type="NCBIfam" id="NF004127">
    <property type="entry name" value="PRK05617.1"/>
    <property type="match status" value="1"/>
</dbReference>
<evidence type="ECO:0000259" key="4">
    <source>
        <dbReference type="Pfam" id="PF16113"/>
    </source>
</evidence>
<dbReference type="EC" id="3.1.2.4" evidence="2"/>
<dbReference type="Gene3D" id="3.90.226.10">
    <property type="entry name" value="2-enoyl-CoA Hydratase, Chain A, domain 1"/>
    <property type="match status" value="1"/>
</dbReference>
<dbReference type="Pfam" id="PF16113">
    <property type="entry name" value="ECH_2"/>
    <property type="match status" value="1"/>
</dbReference>
<dbReference type="KEGG" id="boz:DBV39_05400"/>
<dbReference type="GO" id="GO:0005829">
    <property type="term" value="C:cytosol"/>
    <property type="evidence" value="ECO:0007669"/>
    <property type="project" value="TreeGrafter"/>
</dbReference>
<comment type="catalytic activity">
    <reaction evidence="1">
        <text>3-hydroxy-2-methylpropanoyl-CoA + H2O = 3-hydroxy-2-methylpropanoate + CoA + H(+)</text>
        <dbReference type="Rhea" id="RHEA:20888"/>
        <dbReference type="ChEBI" id="CHEBI:11805"/>
        <dbReference type="ChEBI" id="CHEBI:15377"/>
        <dbReference type="ChEBI" id="CHEBI:15378"/>
        <dbReference type="ChEBI" id="CHEBI:57287"/>
        <dbReference type="ChEBI" id="CHEBI:57340"/>
        <dbReference type="EC" id="3.1.2.4"/>
    </reaction>
</comment>
<dbReference type="RefSeq" id="WP_108620665.1">
    <property type="nucleotide sequence ID" value="NZ_CP028901.1"/>
</dbReference>
<proteinExistence type="predicted"/>
<dbReference type="AlphaFoldDB" id="A0A2R4XHF1"/>
<keyword evidence="6" id="KW-1185">Reference proteome</keyword>
<evidence type="ECO:0000256" key="2">
    <source>
        <dbReference type="ARBA" id="ARBA00011915"/>
    </source>
</evidence>
<dbReference type="InterPro" id="IPR032259">
    <property type="entry name" value="HIBYL-CoA-H"/>
</dbReference>